<feature type="region of interest" description="Disordered" evidence="1">
    <location>
        <begin position="148"/>
        <end position="169"/>
    </location>
</feature>
<evidence type="ECO:0000313" key="3">
    <source>
        <dbReference type="Proteomes" id="UP001456524"/>
    </source>
</evidence>
<comment type="caution">
    <text evidence="2">The sequence shown here is derived from an EMBL/GenBank/DDBJ whole genome shotgun (WGS) entry which is preliminary data.</text>
</comment>
<dbReference type="Proteomes" id="UP001456524">
    <property type="component" value="Unassembled WGS sequence"/>
</dbReference>
<keyword evidence="3" id="KW-1185">Reference proteome</keyword>
<evidence type="ECO:0000256" key="1">
    <source>
        <dbReference type="SAM" id="MobiDB-lite"/>
    </source>
</evidence>
<dbReference type="EMBL" id="JBBWUH010000002">
    <property type="protein sequence ID" value="KAK8175043.1"/>
    <property type="molecule type" value="Genomic_DNA"/>
</dbReference>
<evidence type="ECO:0000313" key="2">
    <source>
        <dbReference type="EMBL" id="KAK8175043.1"/>
    </source>
</evidence>
<name>A0ABR1Y1V7_9PEZI</name>
<proteinExistence type="predicted"/>
<sequence length="211" mass="23176">MAKDEAEGKTEKWIARERMEYLEEIVGHVFTTMAIPSVLARPSGLGHGGAEPNCWVVVAFLLIQPKSCPAGRVPFHRTAATSSLHSSPPCNHLAPDHCSTCICHSLPSTIDSHRPPSPRPCSNRRIPLLTPTSCFELSITHLATLAKATSTRPRADSAQRRTSRPPCFNASPAISARSHHIHRGQCKTQRHHFIPYLSCLRDALDRSVVKG</sequence>
<reference evidence="2 3" key="1">
    <citation type="journal article" date="2022" name="G3 (Bethesda)">
        <title>Enemy or ally: a genomic approach to elucidate the lifestyle of Phyllosticta citrichinaensis.</title>
        <authorList>
            <person name="Buijs V.A."/>
            <person name="Groenewald J.Z."/>
            <person name="Haridas S."/>
            <person name="LaButti K.M."/>
            <person name="Lipzen A."/>
            <person name="Martin F.M."/>
            <person name="Barry K."/>
            <person name="Grigoriev I.V."/>
            <person name="Crous P.W."/>
            <person name="Seidl M.F."/>
        </authorList>
    </citation>
    <scope>NUCLEOTIDE SEQUENCE [LARGE SCALE GENOMIC DNA]</scope>
    <source>
        <strain evidence="2 3">CBS 129764</strain>
    </source>
</reference>
<protein>
    <submittedName>
        <fullName evidence="2">Uncharacterized protein</fullName>
    </submittedName>
</protein>
<gene>
    <name evidence="2" type="ORF">IWX90DRAFT_98716</name>
</gene>
<organism evidence="2 3">
    <name type="scientific">Phyllosticta citrichinensis</name>
    <dbReference type="NCBI Taxonomy" id="1130410"/>
    <lineage>
        <taxon>Eukaryota</taxon>
        <taxon>Fungi</taxon>
        <taxon>Dikarya</taxon>
        <taxon>Ascomycota</taxon>
        <taxon>Pezizomycotina</taxon>
        <taxon>Dothideomycetes</taxon>
        <taxon>Dothideomycetes incertae sedis</taxon>
        <taxon>Botryosphaeriales</taxon>
        <taxon>Phyllostictaceae</taxon>
        <taxon>Phyllosticta</taxon>
    </lineage>
</organism>
<accession>A0ABR1Y1V7</accession>